<feature type="domain" description="B30.2/SPRY" evidence="4">
    <location>
        <begin position="228"/>
        <end position="420"/>
    </location>
</feature>
<keyword evidence="2" id="KW-1133">Transmembrane helix</keyword>
<dbReference type="InterPro" id="IPR001870">
    <property type="entry name" value="B30.2/SPRY"/>
</dbReference>
<feature type="chain" id="PRO_5040208340" evidence="3">
    <location>
        <begin position="23"/>
        <end position="692"/>
    </location>
</feature>
<comment type="caution">
    <text evidence="5">The sequence shown here is derived from an EMBL/GenBank/DDBJ whole genome shotgun (WGS) entry which is preliminary data.</text>
</comment>
<evidence type="ECO:0000256" key="2">
    <source>
        <dbReference type="SAM" id="Phobius"/>
    </source>
</evidence>
<keyword evidence="2" id="KW-0812">Transmembrane</keyword>
<keyword evidence="2" id="KW-0472">Membrane</keyword>
<feature type="transmembrane region" description="Helical" evidence="2">
    <location>
        <begin position="629"/>
        <end position="650"/>
    </location>
</feature>
<feature type="region of interest" description="Disordered" evidence="1">
    <location>
        <begin position="29"/>
        <end position="60"/>
    </location>
</feature>
<dbReference type="SUPFAM" id="SSF49899">
    <property type="entry name" value="Concanavalin A-like lectins/glucanases"/>
    <property type="match status" value="1"/>
</dbReference>
<evidence type="ECO:0000313" key="6">
    <source>
        <dbReference type="Proteomes" id="UP000789572"/>
    </source>
</evidence>
<accession>A0A9N9FT60</accession>
<evidence type="ECO:0000259" key="4">
    <source>
        <dbReference type="PROSITE" id="PS50188"/>
    </source>
</evidence>
<dbReference type="InterPro" id="IPR050618">
    <property type="entry name" value="Ubq-SigPath_Reg"/>
</dbReference>
<dbReference type="OrthoDB" id="258495at2759"/>
<organism evidence="5 6">
    <name type="scientific">Paraglomus occultum</name>
    <dbReference type="NCBI Taxonomy" id="144539"/>
    <lineage>
        <taxon>Eukaryota</taxon>
        <taxon>Fungi</taxon>
        <taxon>Fungi incertae sedis</taxon>
        <taxon>Mucoromycota</taxon>
        <taxon>Glomeromycotina</taxon>
        <taxon>Glomeromycetes</taxon>
        <taxon>Paraglomerales</taxon>
        <taxon>Paraglomeraceae</taxon>
        <taxon>Paraglomus</taxon>
    </lineage>
</organism>
<dbReference type="EMBL" id="CAJVPJ010000775">
    <property type="protein sequence ID" value="CAG8555721.1"/>
    <property type="molecule type" value="Genomic_DNA"/>
</dbReference>
<dbReference type="InterPro" id="IPR013320">
    <property type="entry name" value="ConA-like_dom_sf"/>
</dbReference>
<dbReference type="Gene3D" id="2.60.120.920">
    <property type="match status" value="1"/>
</dbReference>
<evidence type="ECO:0000313" key="5">
    <source>
        <dbReference type="EMBL" id="CAG8555721.1"/>
    </source>
</evidence>
<name>A0A9N9FT60_9GLOM</name>
<dbReference type="PROSITE" id="PS50188">
    <property type="entry name" value="B302_SPRY"/>
    <property type="match status" value="1"/>
</dbReference>
<protein>
    <submittedName>
        <fullName evidence="5">9580_t:CDS:1</fullName>
    </submittedName>
</protein>
<keyword evidence="6" id="KW-1185">Reference proteome</keyword>
<sequence>MKIYRAQKVFIILLTLLHAVLSKGGGGGKGGSIGEGGSSSSSGSGGKGSGGKGMSSTSGYRGGGGRSWVFFYYSGGGKSGGYGGSSSGSGGYYSSWTFFYYSDDGRRYCGGWCIVTCTAGGLGILAALIVCCCRCRCSCLRRRKRNKVSIENPMIQDFYKQRLSAETQPPTHPLLKTYPDSQVNISSDLPGYNAVPPAPEPIHWHGKKNDASPESFAAGEEFTRAYPPLEMLPPADHLEFIKNRGVHAWRLSYETSALQNLATITKDGLGAKFLTKGDVTVQSNYPFFSLSESQSGVLHYFEITVLSNKSPASTTIAIGLCTKPYPSFRLPGWNLHSVGYHSDDGHKFNDAYGGREYGPSWGAVGDTIGCGYYADTGFVFFTKNGKFLGNAFTGIRHVWFPSIGADGKCEVDVNFGSRTFVYSGANALDRSPIPRAVYKYSDLDYLVSSTTTLADELTYADIGARCEKEFGFDRGAYNATVKDYSKTGVSNRDNFETGAKSEKTVDNRPDLDRYAIFLALKHDLSTHHIDENIHNEKNIYNDNNITQHSICDIPSPTPPLSSYQSRPFGLASPHFPHHSSSRSCIMPSYHSSPNSSQSFYLPGNSAANLFGNRNALYDTDESHRIVSKWLFFFGFLIMPCWWVGAIYVVKEPTPDDYKWKKLCINASIWGLVALAAIGVIWVCLHPTAFGSK</sequence>
<dbReference type="Pfam" id="PF00622">
    <property type="entry name" value="SPRY"/>
    <property type="match status" value="1"/>
</dbReference>
<dbReference type="PANTHER" id="PTHR12864">
    <property type="entry name" value="RAN BINDING PROTEIN 9-RELATED"/>
    <property type="match status" value="1"/>
</dbReference>
<feature type="transmembrane region" description="Helical" evidence="2">
    <location>
        <begin position="662"/>
        <end position="682"/>
    </location>
</feature>
<keyword evidence="3" id="KW-0732">Signal</keyword>
<proteinExistence type="predicted"/>
<reference evidence="5" key="1">
    <citation type="submission" date="2021-06" db="EMBL/GenBank/DDBJ databases">
        <authorList>
            <person name="Kallberg Y."/>
            <person name="Tangrot J."/>
            <person name="Rosling A."/>
        </authorList>
    </citation>
    <scope>NUCLEOTIDE SEQUENCE</scope>
    <source>
        <strain evidence="5">IA702</strain>
    </source>
</reference>
<dbReference type="InterPro" id="IPR043136">
    <property type="entry name" value="B30.2/SPRY_sf"/>
</dbReference>
<dbReference type="InterPro" id="IPR003877">
    <property type="entry name" value="SPRY_dom"/>
</dbReference>
<dbReference type="Proteomes" id="UP000789572">
    <property type="component" value="Unassembled WGS sequence"/>
</dbReference>
<dbReference type="SMART" id="SM00449">
    <property type="entry name" value="SPRY"/>
    <property type="match status" value="1"/>
</dbReference>
<gene>
    <name evidence="5" type="ORF">POCULU_LOCUS5253</name>
</gene>
<evidence type="ECO:0000256" key="1">
    <source>
        <dbReference type="SAM" id="MobiDB-lite"/>
    </source>
</evidence>
<dbReference type="AlphaFoldDB" id="A0A9N9FT60"/>
<feature type="compositionally biased region" description="Gly residues" evidence="1">
    <location>
        <begin position="29"/>
        <end position="53"/>
    </location>
</feature>
<evidence type="ECO:0000256" key="3">
    <source>
        <dbReference type="SAM" id="SignalP"/>
    </source>
</evidence>
<feature type="signal peptide" evidence="3">
    <location>
        <begin position="1"/>
        <end position="22"/>
    </location>
</feature>